<dbReference type="GO" id="GO:0036374">
    <property type="term" value="F:glutathione hydrolase activity"/>
    <property type="evidence" value="ECO:0007669"/>
    <property type="project" value="UniProtKB-UniRule"/>
</dbReference>
<reference evidence="14 15" key="1">
    <citation type="submission" date="2018-05" db="EMBL/GenBank/DDBJ databases">
        <title>Leucothrix arctica sp. nov., isolated from Arctic seawater.</title>
        <authorList>
            <person name="Choi A."/>
            <person name="Baek K."/>
        </authorList>
    </citation>
    <scope>NUCLEOTIDE SEQUENCE [LARGE SCALE GENOMIC DNA]</scope>
    <source>
        <strain evidence="14 15">IMCC9719</strain>
    </source>
</reference>
<evidence type="ECO:0000313" key="15">
    <source>
        <dbReference type="Proteomes" id="UP000245506"/>
    </source>
</evidence>
<organism evidence="14 15">
    <name type="scientific">Leucothrix arctica</name>
    <dbReference type="NCBI Taxonomy" id="1481894"/>
    <lineage>
        <taxon>Bacteria</taxon>
        <taxon>Pseudomonadati</taxon>
        <taxon>Pseudomonadota</taxon>
        <taxon>Gammaproteobacteria</taxon>
        <taxon>Thiotrichales</taxon>
        <taxon>Thiotrichaceae</taxon>
        <taxon>Leucothrix</taxon>
    </lineage>
</organism>
<feature type="region of interest" description="Disordered" evidence="12">
    <location>
        <begin position="373"/>
        <end position="401"/>
    </location>
</feature>
<evidence type="ECO:0000256" key="4">
    <source>
        <dbReference type="ARBA" id="ARBA00022679"/>
    </source>
</evidence>
<gene>
    <name evidence="14" type="primary">ggt</name>
    <name evidence="14" type="ORF">DKT75_17350</name>
</gene>
<dbReference type="InterPro" id="IPR000101">
    <property type="entry name" value="GGT_peptidase"/>
</dbReference>
<dbReference type="InterPro" id="IPR043137">
    <property type="entry name" value="GGT_ssub_C"/>
</dbReference>
<feature type="active site" description="Nucleophile" evidence="9">
    <location>
        <position position="400"/>
    </location>
</feature>
<evidence type="ECO:0000256" key="8">
    <source>
        <dbReference type="ARBA" id="ARBA00047417"/>
    </source>
</evidence>
<feature type="compositionally biased region" description="Polar residues" evidence="12">
    <location>
        <begin position="381"/>
        <end position="401"/>
    </location>
</feature>
<accession>A0A317C544</accession>
<comment type="caution">
    <text evidence="14">The sequence shown here is derived from an EMBL/GenBank/DDBJ whole genome shotgun (WGS) entry which is preliminary data.</text>
</comment>
<evidence type="ECO:0000256" key="5">
    <source>
        <dbReference type="ARBA" id="ARBA00022801"/>
    </source>
</evidence>
<comment type="catalytic activity">
    <reaction evidence="8 11">
        <text>an N-terminal (5-L-glutamyl)-[peptide] + an alpha-amino acid = 5-L-glutamyl amino acid + an N-terminal L-alpha-aminoacyl-[peptide]</text>
        <dbReference type="Rhea" id="RHEA:23904"/>
        <dbReference type="Rhea" id="RHEA-COMP:9780"/>
        <dbReference type="Rhea" id="RHEA-COMP:9795"/>
        <dbReference type="ChEBI" id="CHEBI:77644"/>
        <dbReference type="ChEBI" id="CHEBI:78597"/>
        <dbReference type="ChEBI" id="CHEBI:78599"/>
        <dbReference type="ChEBI" id="CHEBI:78608"/>
        <dbReference type="EC" id="2.3.2.2"/>
    </reaction>
</comment>
<dbReference type="Proteomes" id="UP000245506">
    <property type="component" value="Unassembled WGS sequence"/>
</dbReference>
<dbReference type="AlphaFoldDB" id="A0A317C544"/>
<comment type="similarity">
    <text evidence="3 11">Belongs to the gamma-glutamyltransferase family.</text>
</comment>
<dbReference type="GO" id="GO:0006750">
    <property type="term" value="P:glutathione biosynthetic process"/>
    <property type="evidence" value="ECO:0007669"/>
    <property type="project" value="UniProtKB-KW"/>
</dbReference>
<feature type="binding site" evidence="10">
    <location>
        <begin position="464"/>
        <end position="465"/>
    </location>
    <ligand>
        <name>L-glutamate</name>
        <dbReference type="ChEBI" id="CHEBI:29985"/>
    </ligand>
</feature>
<evidence type="ECO:0000256" key="6">
    <source>
        <dbReference type="ARBA" id="ARBA00023145"/>
    </source>
</evidence>
<dbReference type="EC" id="2.3.2.2" evidence="11"/>
<keyword evidence="6 11" id="KW-0865">Zymogen</keyword>
<keyword evidence="4 11" id="KW-0808">Transferase</keyword>
<keyword evidence="13" id="KW-0732">Signal</keyword>
<comment type="catalytic activity">
    <reaction evidence="2 11">
        <text>glutathione + H2O = L-cysteinylglycine + L-glutamate</text>
        <dbReference type="Rhea" id="RHEA:28807"/>
        <dbReference type="ChEBI" id="CHEBI:15377"/>
        <dbReference type="ChEBI" id="CHEBI:29985"/>
        <dbReference type="ChEBI" id="CHEBI:57925"/>
        <dbReference type="ChEBI" id="CHEBI:61694"/>
        <dbReference type="EC" id="3.4.19.13"/>
    </reaction>
</comment>
<evidence type="ECO:0000313" key="14">
    <source>
        <dbReference type="EMBL" id="PWQ93399.1"/>
    </source>
</evidence>
<dbReference type="RefSeq" id="WP_109825144.1">
    <property type="nucleotide sequence ID" value="NZ_QGKL01000042.1"/>
</dbReference>
<keyword evidence="11" id="KW-0317">Glutathione biosynthesis</keyword>
<evidence type="ECO:0000256" key="7">
    <source>
        <dbReference type="ARBA" id="ARBA00023315"/>
    </source>
</evidence>
<comment type="catalytic activity">
    <reaction evidence="1 11">
        <text>an S-substituted glutathione + H2O = an S-substituted L-cysteinylglycine + L-glutamate</text>
        <dbReference type="Rhea" id="RHEA:59468"/>
        <dbReference type="ChEBI" id="CHEBI:15377"/>
        <dbReference type="ChEBI" id="CHEBI:29985"/>
        <dbReference type="ChEBI" id="CHEBI:90779"/>
        <dbReference type="ChEBI" id="CHEBI:143103"/>
        <dbReference type="EC" id="3.4.19.13"/>
    </reaction>
</comment>
<evidence type="ECO:0000256" key="2">
    <source>
        <dbReference type="ARBA" id="ARBA00001089"/>
    </source>
</evidence>
<dbReference type="InterPro" id="IPR043138">
    <property type="entry name" value="GGT_lsub"/>
</dbReference>
<dbReference type="UniPathway" id="UPA00204"/>
<evidence type="ECO:0000256" key="10">
    <source>
        <dbReference type="PIRSR" id="PIRSR600101-2"/>
    </source>
</evidence>
<keyword evidence="15" id="KW-1185">Reference proteome</keyword>
<keyword evidence="5 11" id="KW-0378">Hydrolase</keyword>
<comment type="subunit">
    <text evidence="11">This enzyme consists of two polypeptide chains, which are synthesized in precursor form from a single polypeptide.</text>
</comment>
<keyword evidence="7 11" id="KW-0012">Acyltransferase</keyword>
<dbReference type="PANTHER" id="PTHR43199">
    <property type="entry name" value="GLUTATHIONE HYDROLASE"/>
    <property type="match status" value="1"/>
</dbReference>
<dbReference type="PRINTS" id="PR01210">
    <property type="entry name" value="GGTRANSPTASE"/>
</dbReference>
<dbReference type="EMBL" id="QGKL01000042">
    <property type="protein sequence ID" value="PWQ93399.1"/>
    <property type="molecule type" value="Genomic_DNA"/>
</dbReference>
<dbReference type="PANTHER" id="PTHR43199:SF1">
    <property type="entry name" value="GLUTATHIONE HYDROLASE PROENZYME"/>
    <property type="match status" value="1"/>
</dbReference>
<proteinExistence type="inferred from homology"/>
<evidence type="ECO:0000256" key="9">
    <source>
        <dbReference type="PIRSR" id="PIRSR600101-1"/>
    </source>
</evidence>
<dbReference type="Pfam" id="PF01019">
    <property type="entry name" value="G_glu_transpept"/>
    <property type="match status" value="1"/>
</dbReference>
<evidence type="ECO:0000256" key="3">
    <source>
        <dbReference type="ARBA" id="ARBA00009381"/>
    </source>
</evidence>
<dbReference type="EC" id="3.4.19.13" evidence="11"/>
<evidence type="ECO:0000256" key="12">
    <source>
        <dbReference type="SAM" id="MobiDB-lite"/>
    </source>
</evidence>
<sequence>MKRAITLLATAVSCALISSVVIAKEARYPEFGNGRIEQNLVKASEYMVSSANPYASEAGMRIIEKGGSAIDAAIAVQLVLNLVEPESSGIGGGAFSLYWDNEKKALSSYDGREKAPMLADGKLFQENGKNMSWWEALAGGRAVGVPGVIAMMEKVHKQHGVLPWADLFEDAIKLSEEGFEVSPKLAASIANKTNPALGRYGDTWRYFFPDGKPLQAGVMKKNPEFAMTLRRISLLGAKGFYKGDIALSIVGAVRITAADNPGLLTTSDMANYQAIERPPVCAPYKAFKVCGMGPPTSGGMTVIQILKLLEDKDLAQYEPLSVEAAHLFAQAGKLAYADRAKYMADADFVDVPVEGLIDGDYLKERAKLIGDKDMGKATAGTPPNANTNWLESTSPEQPSTTHFSIVDKQGNAFSMTSSIEMAFGSTVMVRGFLLNNQLTDFSFSEASDGELIANRVQPGKRPRSSMSPFMVFDKDDNLVMAIGSPGGSRIINYVAKTMLGVMEWDMDIQQAISMPHYVNRNGGTDLEQGTKAAELKEGLEALGHKVSVRDLNSGLHGITIGKDGMEGGADPRRVGRALGK</sequence>
<dbReference type="NCBIfam" id="TIGR00066">
    <property type="entry name" value="g_glut_trans"/>
    <property type="match status" value="1"/>
</dbReference>
<name>A0A317C544_9GAMM</name>
<dbReference type="OrthoDB" id="5297205at2"/>
<feature type="binding site" evidence="10">
    <location>
        <position position="440"/>
    </location>
    <ligand>
        <name>L-glutamate</name>
        <dbReference type="ChEBI" id="CHEBI:29985"/>
    </ligand>
</feature>
<dbReference type="GO" id="GO:0006751">
    <property type="term" value="P:glutathione catabolic process"/>
    <property type="evidence" value="ECO:0007669"/>
    <property type="project" value="UniProtKB-UniRule"/>
</dbReference>
<evidence type="ECO:0000256" key="11">
    <source>
        <dbReference type="RuleBase" id="RU368036"/>
    </source>
</evidence>
<dbReference type="InterPro" id="IPR051792">
    <property type="entry name" value="GGT_bact"/>
</dbReference>
<feature type="chain" id="PRO_5016351641" description="Glutathione hydrolase proenzyme" evidence="13">
    <location>
        <begin position="24"/>
        <end position="580"/>
    </location>
</feature>
<evidence type="ECO:0000256" key="13">
    <source>
        <dbReference type="SAM" id="SignalP"/>
    </source>
</evidence>
<dbReference type="Gene3D" id="3.60.20.40">
    <property type="match status" value="1"/>
</dbReference>
<dbReference type="Gene3D" id="1.10.246.130">
    <property type="match status" value="1"/>
</dbReference>
<feature type="signal peptide" evidence="13">
    <location>
        <begin position="1"/>
        <end position="23"/>
    </location>
</feature>
<dbReference type="GO" id="GO:0103068">
    <property type="term" value="F:leukotriene C4 gamma-glutamyl transferase activity"/>
    <property type="evidence" value="ECO:0007669"/>
    <property type="project" value="UniProtKB-EC"/>
</dbReference>
<dbReference type="SUPFAM" id="SSF56235">
    <property type="entry name" value="N-terminal nucleophile aminohydrolases (Ntn hydrolases)"/>
    <property type="match status" value="1"/>
</dbReference>
<dbReference type="InterPro" id="IPR029055">
    <property type="entry name" value="Ntn_hydrolases_N"/>
</dbReference>
<comment type="PTM">
    <text evidence="11">Cleaved by autocatalysis into a large and a small subunit.</text>
</comment>
<comment type="pathway">
    <text evidence="11">Sulfur metabolism; glutathione metabolism.</text>
</comment>
<feature type="binding site" evidence="10">
    <location>
        <position position="487"/>
    </location>
    <ligand>
        <name>L-glutamate</name>
        <dbReference type="ChEBI" id="CHEBI:29985"/>
    </ligand>
</feature>
<evidence type="ECO:0000256" key="1">
    <source>
        <dbReference type="ARBA" id="ARBA00001049"/>
    </source>
</evidence>
<feature type="binding site" evidence="10">
    <location>
        <position position="112"/>
    </location>
    <ligand>
        <name>L-glutamate</name>
        <dbReference type="ChEBI" id="CHEBI:29985"/>
    </ligand>
</feature>
<protein>
    <recommendedName>
        <fullName evidence="11">Glutathione hydrolase proenzyme</fullName>
        <ecNumber evidence="11">2.3.2.2</ecNumber>
        <ecNumber evidence="11">3.4.19.13</ecNumber>
    </recommendedName>
    <component>
        <recommendedName>
            <fullName evidence="11">Glutathione hydrolase large chain</fullName>
        </recommendedName>
    </component>
    <component>
        <recommendedName>
            <fullName evidence="11">Glutathione hydrolase small chain</fullName>
        </recommendedName>
    </component>
</protein>